<sequence length="676" mass="76837">MQKRSFLVRRGTGSVIKGPRRRNSSRRLWFGFTSTLSEDEQITIITNTSRVREAYESYSRISLFPIKPFMIELQLKESSVRVIFSLRSCSHKRPDIDKTLSHIFLSKDLSSMMLLSWNSVKQHLEETASQALDVFTTGERTTWRRTFLLLLTCITSSLLLCSLLLLYLLFAVDYEVEVASGIAVCFGVSLTVALFVSNRVRCLGTLFVVSIFMKKSRNLLLTAGTSLVVLKNIRNTLRNLTRLTRSMICNLKAKKESVVAPFSNYVKMLEWIGGVLKGVTDLGVVNLDSKLKVSPRIESEVMRLRLSEAEQRLNETVRYVQGVMETVSSVTDKMFPAVSFLVLFMFIALRVRKYCSDVKYENSFISGRFVEFDEKQKAEGKPHVLPLTPKEEQRYAAIPSVRPTSTEGKAMLKFGAPIISHFVTWALFIAVDALLYCFVDIVTKKLTELKPFHVPLMISFKGIATLIGIQIEEENRQMDFSYSVTLFERKCLPEPELLLYNSVLPLSAILITLIIMALMASKVSQLRLMVCDRFFSDASNARVEFLHRKILRKRLQTNKKEIKSSIMSFILKLHFWCPMFFRPKDEPQKKAGRNLIIDLSGVSSPLLELTASFDSERRWLSIKSNAQPIPAPHLTTYPSGAPPTSLPDRKLCSAELPLQWLLGNENVLLLAAINQF</sequence>
<dbReference type="EMBL" id="NHOQ01000190">
    <property type="protein sequence ID" value="PWA32393.1"/>
    <property type="molecule type" value="Genomic_DNA"/>
</dbReference>
<organism evidence="7 8">
    <name type="scientific">Gambusia affinis</name>
    <name type="common">Western mosquitofish</name>
    <name type="synonym">Heterandria affinis</name>
    <dbReference type="NCBI Taxonomy" id="33528"/>
    <lineage>
        <taxon>Eukaryota</taxon>
        <taxon>Metazoa</taxon>
        <taxon>Chordata</taxon>
        <taxon>Craniata</taxon>
        <taxon>Vertebrata</taxon>
        <taxon>Euteleostomi</taxon>
        <taxon>Actinopterygii</taxon>
        <taxon>Neopterygii</taxon>
        <taxon>Teleostei</taxon>
        <taxon>Neoteleostei</taxon>
        <taxon>Acanthomorphata</taxon>
        <taxon>Ovalentaria</taxon>
        <taxon>Atherinomorphae</taxon>
        <taxon>Cyprinodontiformes</taxon>
        <taxon>Poeciliidae</taxon>
        <taxon>Poeciliinae</taxon>
        <taxon>Gambusia</taxon>
    </lineage>
</organism>
<comment type="caution">
    <text evidence="7">The sequence shown here is derived from an EMBL/GenBank/DDBJ whole genome shotgun (WGS) entry which is preliminary data.</text>
</comment>
<evidence type="ECO:0000256" key="3">
    <source>
        <dbReference type="ARBA" id="ARBA00022989"/>
    </source>
</evidence>
<protein>
    <recommendedName>
        <fullName evidence="6">Dendritic cell-specific transmembrane protein-like domain-containing protein</fullName>
    </recommendedName>
</protein>
<evidence type="ECO:0000313" key="7">
    <source>
        <dbReference type="EMBL" id="PWA32393.1"/>
    </source>
</evidence>
<evidence type="ECO:0000256" key="2">
    <source>
        <dbReference type="ARBA" id="ARBA00022692"/>
    </source>
</evidence>
<keyword evidence="8" id="KW-1185">Reference proteome</keyword>
<dbReference type="STRING" id="33528.ENSGAFP00000000264"/>
<evidence type="ECO:0000313" key="8">
    <source>
        <dbReference type="Proteomes" id="UP000250572"/>
    </source>
</evidence>
<dbReference type="PANTHER" id="PTHR21041:SF2">
    <property type="entry name" value="DENDRITIC CELL-SPECIFIC TRANSMEMBRANE PROTEIN"/>
    <property type="match status" value="1"/>
</dbReference>
<dbReference type="PANTHER" id="PTHR21041">
    <property type="entry name" value="DENDRITIC CELL-SPECIFIC TRANSMEMBRANE PROTEIN"/>
    <property type="match status" value="1"/>
</dbReference>
<evidence type="ECO:0000256" key="4">
    <source>
        <dbReference type="ARBA" id="ARBA00023136"/>
    </source>
</evidence>
<keyword evidence="2 5" id="KW-0812">Transmembrane</keyword>
<keyword evidence="3 5" id="KW-1133">Transmembrane helix</keyword>
<gene>
    <name evidence="7" type="ORF">CCH79_00012008</name>
</gene>
<feature type="transmembrane region" description="Helical" evidence="5">
    <location>
        <begin position="178"/>
        <end position="196"/>
    </location>
</feature>
<feature type="domain" description="Dendritic cell-specific transmembrane protein-like" evidence="6">
    <location>
        <begin position="360"/>
        <end position="547"/>
    </location>
</feature>
<dbReference type="InterPro" id="IPR012858">
    <property type="entry name" value="DC_STAMP-like"/>
</dbReference>
<comment type="subcellular location">
    <subcellularLocation>
        <location evidence="1">Membrane</location>
        <topology evidence="1">Multi-pass membrane protein</topology>
    </subcellularLocation>
</comment>
<feature type="transmembrane region" description="Helical" evidence="5">
    <location>
        <begin position="147"/>
        <end position="172"/>
    </location>
</feature>
<evidence type="ECO:0000256" key="5">
    <source>
        <dbReference type="SAM" id="Phobius"/>
    </source>
</evidence>
<evidence type="ECO:0000256" key="1">
    <source>
        <dbReference type="ARBA" id="ARBA00004141"/>
    </source>
</evidence>
<dbReference type="InterPro" id="IPR051856">
    <property type="entry name" value="CSR-E3_Ligase_Protein"/>
</dbReference>
<keyword evidence="4 5" id="KW-0472">Membrane</keyword>
<accession>A0A315W9B9</accession>
<proteinExistence type="predicted"/>
<dbReference type="AlphaFoldDB" id="A0A315W9B9"/>
<reference evidence="7 8" key="1">
    <citation type="journal article" date="2018" name="G3 (Bethesda)">
        <title>A High-Quality Reference Genome for the Invasive Mosquitofish Gambusia affinis Using a Chicago Library.</title>
        <authorList>
            <person name="Hoffberg S.L."/>
            <person name="Troendle N.J."/>
            <person name="Glenn T.C."/>
            <person name="Mahmud O."/>
            <person name="Louha S."/>
            <person name="Chalopin D."/>
            <person name="Bennetzen J.L."/>
            <person name="Mauricio R."/>
        </authorList>
    </citation>
    <scope>NUCLEOTIDE SEQUENCE [LARGE SCALE GENOMIC DNA]</scope>
    <source>
        <strain evidence="7">NE01/NJP1002.9</strain>
        <tissue evidence="7">Muscle</tissue>
    </source>
</reference>
<evidence type="ECO:0000259" key="6">
    <source>
        <dbReference type="Pfam" id="PF07782"/>
    </source>
</evidence>
<feature type="transmembrane region" description="Helical" evidence="5">
    <location>
        <begin position="334"/>
        <end position="351"/>
    </location>
</feature>
<dbReference type="Pfam" id="PF07782">
    <property type="entry name" value="DC_STAMP"/>
    <property type="match status" value="1"/>
</dbReference>
<dbReference type="GO" id="GO:0016020">
    <property type="term" value="C:membrane"/>
    <property type="evidence" value="ECO:0007669"/>
    <property type="project" value="UniProtKB-SubCell"/>
</dbReference>
<feature type="transmembrane region" description="Helical" evidence="5">
    <location>
        <begin position="497"/>
        <end position="519"/>
    </location>
</feature>
<feature type="transmembrane region" description="Helical" evidence="5">
    <location>
        <begin position="418"/>
        <end position="439"/>
    </location>
</feature>
<dbReference type="Proteomes" id="UP000250572">
    <property type="component" value="Unassembled WGS sequence"/>
</dbReference>
<name>A0A315W9B9_GAMAF</name>